<dbReference type="Proteomes" id="UP000238762">
    <property type="component" value="Unassembled WGS sequence"/>
</dbReference>
<name>A0A2T1BZQ6_9CYAN</name>
<dbReference type="AlphaFoldDB" id="A0A2T1BZQ6"/>
<evidence type="ECO:0000313" key="3">
    <source>
        <dbReference type="Proteomes" id="UP000238762"/>
    </source>
</evidence>
<dbReference type="SUPFAM" id="SSF53448">
    <property type="entry name" value="Nucleotide-diphospho-sugar transferases"/>
    <property type="match status" value="1"/>
</dbReference>
<dbReference type="InterPro" id="IPR001173">
    <property type="entry name" value="Glyco_trans_2-like"/>
</dbReference>
<dbReference type="Pfam" id="PF00535">
    <property type="entry name" value="Glycos_transf_2"/>
    <property type="match status" value="1"/>
</dbReference>
<dbReference type="InterPro" id="IPR029044">
    <property type="entry name" value="Nucleotide-diphossugar_trans"/>
</dbReference>
<evidence type="ECO:0000313" key="2">
    <source>
        <dbReference type="EMBL" id="PSB01506.1"/>
    </source>
</evidence>
<dbReference type="PANTHER" id="PTHR22916:SF3">
    <property type="entry name" value="UDP-GLCNAC:BETAGAL BETA-1,3-N-ACETYLGLUCOSAMINYLTRANSFERASE-LIKE PROTEIN 1"/>
    <property type="match status" value="1"/>
</dbReference>
<dbReference type="RefSeq" id="WP_106290020.1">
    <property type="nucleotide sequence ID" value="NZ_CAWNTC010000133.1"/>
</dbReference>
<protein>
    <submittedName>
        <fullName evidence="2">Glycosyl transferase family 2</fullName>
    </submittedName>
</protein>
<feature type="domain" description="Glycosyltransferase 2-like" evidence="1">
    <location>
        <begin position="6"/>
        <end position="139"/>
    </location>
</feature>
<proteinExistence type="predicted"/>
<dbReference type="OrthoDB" id="153025at2"/>
<sequence length="303" mass="34362">MNPFVSVIIPVYNDDKRLEICLEALDKQTYEKSLYEIIVVDNASDNPKDIQNLVAKFPRASIAYESFPGSYAARNKGISLAKGAVIAFTDADCIPYPNWLDLGVKNLLRVSNCGLVVGQIEIFFKTYNKATPVELYESIAAFPQEEFIKKYRGGATANLFTYKSVIERVGLFKTTLKSGGDIEWGQRVYAFGYQQIYADEVCVKHPARYSFEEIYRQTTRIAGGVYDLYLNDKKTFKEINLTFLRLLFDDFLLIKNRILNIFKSNKTKGIKQKIATSYVAVFVGFSSLSEKLKLRLGKVSSRA</sequence>
<evidence type="ECO:0000259" key="1">
    <source>
        <dbReference type="Pfam" id="PF00535"/>
    </source>
</evidence>
<comment type="caution">
    <text evidence="2">The sequence shown here is derived from an EMBL/GenBank/DDBJ whole genome shotgun (WGS) entry which is preliminary data.</text>
</comment>
<reference evidence="2 3" key="1">
    <citation type="submission" date="2018-02" db="EMBL/GenBank/DDBJ databases">
        <authorList>
            <person name="Cohen D.B."/>
            <person name="Kent A.D."/>
        </authorList>
    </citation>
    <scope>NUCLEOTIDE SEQUENCE [LARGE SCALE GENOMIC DNA]</scope>
    <source>
        <strain evidence="2 3">CCAP 1448/3</strain>
    </source>
</reference>
<keyword evidence="3" id="KW-1185">Reference proteome</keyword>
<accession>A0A2T1BZQ6</accession>
<reference evidence="2 3" key="2">
    <citation type="submission" date="2018-03" db="EMBL/GenBank/DDBJ databases">
        <title>The ancient ancestry and fast evolution of plastids.</title>
        <authorList>
            <person name="Moore K.R."/>
            <person name="Magnabosco C."/>
            <person name="Momper L."/>
            <person name="Gold D.A."/>
            <person name="Bosak T."/>
            <person name="Fournier G.P."/>
        </authorList>
    </citation>
    <scope>NUCLEOTIDE SEQUENCE [LARGE SCALE GENOMIC DNA]</scope>
    <source>
        <strain evidence="2 3">CCAP 1448/3</strain>
    </source>
</reference>
<organism evidence="2 3">
    <name type="scientific">Merismopedia glauca CCAP 1448/3</name>
    <dbReference type="NCBI Taxonomy" id="1296344"/>
    <lineage>
        <taxon>Bacteria</taxon>
        <taxon>Bacillati</taxon>
        <taxon>Cyanobacteriota</taxon>
        <taxon>Cyanophyceae</taxon>
        <taxon>Synechococcales</taxon>
        <taxon>Merismopediaceae</taxon>
        <taxon>Merismopedia</taxon>
    </lineage>
</organism>
<dbReference type="EMBL" id="PVWJ01000103">
    <property type="protein sequence ID" value="PSB01506.1"/>
    <property type="molecule type" value="Genomic_DNA"/>
</dbReference>
<gene>
    <name evidence="2" type="ORF">C7B64_17920</name>
</gene>
<keyword evidence="2" id="KW-0808">Transferase</keyword>
<dbReference type="GO" id="GO:0016758">
    <property type="term" value="F:hexosyltransferase activity"/>
    <property type="evidence" value="ECO:0007669"/>
    <property type="project" value="UniProtKB-ARBA"/>
</dbReference>
<dbReference type="PANTHER" id="PTHR22916">
    <property type="entry name" value="GLYCOSYLTRANSFERASE"/>
    <property type="match status" value="1"/>
</dbReference>
<dbReference type="Gene3D" id="3.90.550.10">
    <property type="entry name" value="Spore Coat Polysaccharide Biosynthesis Protein SpsA, Chain A"/>
    <property type="match status" value="1"/>
</dbReference>